<keyword evidence="4 8" id="KW-0378">Hydrolase</keyword>
<dbReference type="GO" id="GO:0003887">
    <property type="term" value="F:DNA-directed DNA polymerase activity"/>
    <property type="evidence" value="ECO:0007669"/>
    <property type="project" value="InterPro"/>
</dbReference>
<dbReference type="NCBIfam" id="NF005981">
    <property type="entry name" value="PRK08074.1"/>
    <property type="match status" value="1"/>
</dbReference>
<dbReference type="SUPFAM" id="SSF52540">
    <property type="entry name" value="P-loop containing nucleoside triphosphate hydrolases"/>
    <property type="match status" value="1"/>
</dbReference>
<dbReference type="InterPro" id="IPR014013">
    <property type="entry name" value="Helic_SF1/SF2_ATP-bd_DinG/Rad3"/>
</dbReference>
<dbReference type="PROSITE" id="PS51193">
    <property type="entry name" value="HELICASE_ATP_BIND_2"/>
    <property type="match status" value="1"/>
</dbReference>
<dbReference type="OrthoDB" id="9803913at2"/>
<reference evidence="12 13" key="1">
    <citation type="submission" date="2016-10" db="EMBL/GenBank/DDBJ databases">
        <authorList>
            <person name="de Groot N.N."/>
        </authorList>
    </citation>
    <scope>NUCLEOTIDE SEQUENCE [LARGE SCALE GENOMIC DNA]</scope>
    <source>
        <strain evidence="12 13">DSM 23126</strain>
    </source>
</reference>
<accession>A0A1H2RAX4</accession>
<evidence type="ECO:0000256" key="2">
    <source>
        <dbReference type="ARBA" id="ARBA00022722"/>
    </source>
</evidence>
<dbReference type="InterPro" id="IPR013520">
    <property type="entry name" value="Ribonucl_H"/>
</dbReference>
<dbReference type="Pfam" id="PF00929">
    <property type="entry name" value="RNase_T"/>
    <property type="match status" value="1"/>
</dbReference>
<feature type="short sequence motif" description="DEAH box" evidence="8">
    <location>
        <begin position="458"/>
        <end position="461"/>
    </location>
</feature>
<dbReference type="FunFam" id="3.30.420.10:FF:000045">
    <property type="entry name" value="3'-5' exonuclease DinG"/>
    <property type="match status" value="1"/>
</dbReference>
<dbReference type="SMART" id="SM00491">
    <property type="entry name" value="HELICc2"/>
    <property type="match status" value="1"/>
</dbReference>
<dbReference type="InterPro" id="IPR045028">
    <property type="entry name" value="DinG/Rad3-like"/>
</dbReference>
<feature type="domain" description="Helicase ATP-binding" evidence="10">
    <location>
        <begin position="265"/>
        <end position="463"/>
    </location>
</feature>
<dbReference type="SUPFAM" id="SSF53098">
    <property type="entry name" value="Ribonuclease H-like"/>
    <property type="match status" value="1"/>
</dbReference>
<dbReference type="Proteomes" id="UP000199488">
    <property type="component" value="Unassembled WGS sequence"/>
</dbReference>
<dbReference type="InterPro" id="IPR036397">
    <property type="entry name" value="RNaseH_sf"/>
</dbReference>
<dbReference type="InterPro" id="IPR014001">
    <property type="entry name" value="Helicase_ATP-bd"/>
</dbReference>
<feature type="binding site" evidence="8">
    <location>
        <begin position="278"/>
        <end position="285"/>
    </location>
    <ligand>
        <name>ATP</name>
        <dbReference type="ChEBI" id="CHEBI:30616"/>
    </ligand>
</feature>
<keyword evidence="3 8" id="KW-0547">Nucleotide-binding</keyword>
<evidence type="ECO:0000256" key="1">
    <source>
        <dbReference type="ARBA" id="ARBA00001966"/>
    </source>
</evidence>
<evidence type="ECO:0000313" key="13">
    <source>
        <dbReference type="Proteomes" id="UP000199488"/>
    </source>
</evidence>
<gene>
    <name evidence="8 9" type="primary">dinG</name>
    <name evidence="12" type="ORF">SAMN05421781_0677</name>
</gene>
<proteinExistence type="inferred from homology"/>
<evidence type="ECO:0000256" key="5">
    <source>
        <dbReference type="ARBA" id="ARBA00022839"/>
    </source>
</evidence>
<keyword evidence="6 8" id="KW-0067">ATP-binding</keyword>
<dbReference type="Gene3D" id="3.40.50.300">
    <property type="entry name" value="P-loop containing nucleotide triphosphate hydrolases"/>
    <property type="match status" value="2"/>
</dbReference>
<evidence type="ECO:0000256" key="6">
    <source>
        <dbReference type="ARBA" id="ARBA00022840"/>
    </source>
</evidence>
<comment type="catalytic activity">
    <reaction evidence="7">
        <text>ATP + H2O = ADP + phosphate + H(+)</text>
        <dbReference type="Rhea" id="RHEA:13065"/>
        <dbReference type="ChEBI" id="CHEBI:15377"/>
        <dbReference type="ChEBI" id="CHEBI:15378"/>
        <dbReference type="ChEBI" id="CHEBI:30616"/>
        <dbReference type="ChEBI" id="CHEBI:43474"/>
        <dbReference type="ChEBI" id="CHEBI:456216"/>
        <dbReference type="EC" id="5.6.2.3"/>
    </reaction>
</comment>
<dbReference type="NCBIfam" id="TIGR01407">
    <property type="entry name" value="dinG_rel"/>
    <property type="match status" value="1"/>
</dbReference>
<comment type="cofactor">
    <cofactor evidence="1">
        <name>[4Fe-4S] cluster</name>
        <dbReference type="ChEBI" id="CHEBI:49883"/>
    </cofactor>
</comment>
<dbReference type="InterPro" id="IPR006555">
    <property type="entry name" value="ATP-dep_Helicase_C"/>
</dbReference>
<organism evidence="12 13">
    <name type="scientific">Marinococcus luteus</name>
    <dbReference type="NCBI Taxonomy" id="1122204"/>
    <lineage>
        <taxon>Bacteria</taxon>
        <taxon>Bacillati</taxon>
        <taxon>Bacillota</taxon>
        <taxon>Bacilli</taxon>
        <taxon>Bacillales</taxon>
        <taxon>Bacillaceae</taxon>
        <taxon>Marinococcus</taxon>
    </lineage>
</organism>
<evidence type="ECO:0000259" key="10">
    <source>
        <dbReference type="PROSITE" id="PS51192"/>
    </source>
</evidence>
<dbReference type="InterPro" id="IPR012337">
    <property type="entry name" value="RNaseH-like_sf"/>
</dbReference>
<comment type="function">
    <text evidence="8 9">3'-5' exonuclease.</text>
</comment>
<dbReference type="Pfam" id="PF13307">
    <property type="entry name" value="Helicase_C_2"/>
    <property type="match status" value="1"/>
</dbReference>
<evidence type="ECO:0000256" key="3">
    <source>
        <dbReference type="ARBA" id="ARBA00022741"/>
    </source>
</evidence>
<dbReference type="HAMAP" id="MF_02206">
    <property type="entry name" value="DinG_exonucl"/>
    <property type="match status" value="1"/>
</dbReference>
<dbReference type="CDD" id="cd06127">
    <property type="entry name" value="DEDDh"/>
    <property type="match status" value="1"/>
</dbReference>
<keyword evidence="5 8" id="KW-0269">Exonuclease</keyword>
<dbReference type="GO" id="GO:0008408">
    <property type="term" value="F:3'-5' exonuclease activity"/>
    <property type="evidence" value="ECO:0007669"/>
    <property type="project" value="UniProtKB-UniRule"/>
</dbReference>
<comment type="similarity">
    <text evidence="8 9">Belongs to the helicase family. DinG subfamily. Type 2 sub-subfamily.</text>
</comment>
<dbReference type="SMART" id="SM00479">
    <property type="entry name" value="EXOIII"/>
    <property type="match status" value="1"/>
</dbReference>
<dbReference type="InterPro" id="IPR006054">
    <property type="entry name" value="DnaQ"/>
</dbReference>
<sequence>MGQKYVVIDVETTGTSPRKGAKIIEIGAVLMEDEEILDTLSTFVQPHMPIPPFIQQFTGIRDRDVEHAPEFFEVAPTLTAWLEDAAFVGHNVQFDLAFINAGMQEAGFPLFQGPVVDTVECARLAYPEAPGFRLSQITSWLDLDHERPHRADSDALVTAELWISIRKKLAVLPKAVLHRLDRLAAFLHSDLHQYVERCIAKAPQQLPYDLEENHGIVFRKELPAEKPEQRNVSLQETLSGSHAKSRGWDRFEERPGQLEMAEMVYASFEERSHAVIEAGTGLGKTLAYLLPAVKYHRTYNQKILISTQTLTLQEQLMNEDLPLLERLIDDRVSVAVLKGRGNYISLQRFEKWLQHRQFSLEEALGLGQVLIWLTETRHGDLDEINMAGGRRNALWESLRQNHYQDEHAQRGWEAYCFYARARRKAEYADIVVTNHAMLLSDMYQGKNLFSAYPNVIIDEAHHLPETAGKYAGRSVHYTKANRLLRRFGLDTKQSVVRPLIWFGEEAGIVFEPGWYQEREDNHAVLMYECDELFRLLTRWCRTASGRRRSEVGRYSQRFIPGGETGPVWEQVEEAGRRFLTLLEQEFKAWETFEKAWETQPSAKSFVNELAELNAYMERLDGLGDNLFHLLFERESEQVYWVEAEQSGAKNAAYIYARPVEVASELSEQLFMKKDSVVLTSGSLAVNGSFEYMKSKMGLDDFLPQTSLIASPYHYASQTQLLVPKDISGVNDKHADFAQEAAEYIFHAVNITEGKTMVLFTSFNMLKQVYHQLKEWTEESMLSVIGQGITSGTHAKLTKLFQQQDNALLLGTNAFWEGVDIPGEKLQHVIIVRLPFSPPTDPVYEAVSDKMQRQGKRSFYAEALPHAVLRFKQGFGRLIRHSEDRGVVTVLDKRIMEASYGSSFIDSIPRTNTYYEPMDAVLDRIADFFKEVKKR</sequence>
<dbReference type="InterPro" id="IPR006310">
    <property type="entry name" value="DinG"/>
</dbReference>
<dbReference type="PANTHER" id="PTHR11472">
    <property type="entry name" value="DNA REPAIR DEAD HELICASE RAD3/XP-D SUBFAMILY MEMBER"/>
    <property type="match status" value="1"/>
</dbReference>
<dbReference type="SMART" id="SM00487">
    <property type="entry name" value="DEXDc"/>
    <property type="match status" value="1"/>
</dbReference>
<dbReference type="EMBL" id="FNNC01000001">
    <property type="protein sequence ID" value="SDW16557.1"/>
    <property type="molecule type" value="Genomic_DNA"/>
</dbReference>
<name>A0A1H2RAX4_9BACI</name>
<dbReference type="Gene3D" id="3.30.420.10">
    <property type="entry name" value="Ribonuclease H-like superfamily/Ribonuclease H"/>
    <property type="match status" value="1"/>
</dbReference>
<dbReference type="PANTHER" id="PTHR11472:SF34">
    <property type="entry name" value="REGULATOR OF TELOMERE ELONGATION HELICASE 1"/>
    <property type="match status" value="1"/>
</dbReference>
<feature type="domain" description="Helicase ATP-binding" evidence="11">
    <location>
        <begin position="243"/>
        <end position="506"/>
    </location>
</feature>
<dbReference type="AlphaFoldDB" id="A0A1H2RAX4"/>
<evidence type="ECO:0000256" key="7">
    <source>
        <dbReference type="ARBA" id="ARBA00048954"/>
    </source>
</evidence>
<keyword evidence="12" id="KW-0347">Helicase</keyword>
<evidence type="ECO:0000256" key="9">
    <source>
        <dbReference type="RuleBase" id="RU364106"/>
    </source>
</evidence>
<dbReference type="STRING" id="1122204.SAMN05421781_0677"/>
<dbReference type="EC" id="3.1.-.-" evidence="8 9"/>
<protein>
    <recommendedName>
        <fullName evidence="8 9">3'-5' exonuclease DinG</fullName>
        <ecNumber evidence="8 9">3.1.-.-</ecNumber>
    </recommendedName>
</protein>
<dbReference type="GO" id="GO:0016887">
    <property type="term" value="F:ATP hydrolysis activity"/>
    <property type="evidence" value="ECO:0007669"/>
    <property type="project" value="RHEA"/>
</dbReference>
<keyword evidence="13" id="KW-1185">Reference proteome</keyword>
<dbReference type="RefSeq" id="WP_091611140.1">
    <property type="nucleotide sequence ID" value="NZ_FNNC01000001.1"/>
</dbReference>
<evidence type="ECO:0000259" key="11">
    <source>
        <dbReference type="PROSITE" id="PS51193"/>
    </source>
</evidence>
<dbReference type="InterPro" id="IPR027417">
    <property type="entry name" value="P-loop_NTPase"/>
</dbReference>
<evidence type="ECO:0000256" key="4">
    <source>
        <dbReference type="ARBA" id="ARBA00022801"/>
    </source>
</evidence>
<dbReference type="Pfam" id="PF00270">
    <property type="entry name" value="DEAD"/>
    <property type="match status" value="1"/>
</dbReference>
<dbReference type="PROSITE" id="PS51192">
    <property type="entry name" value="HELICASE_ATP_BIND_1"/>
    <property type="match status" value="1"/>
</dbReference>
<dbReference type="GO" id="GO:0003677">
    <property type="term" value="F:DNA binding"/>
    <property type="evidence" value="ECO:0007669"/>
    <property type="project" value="InterPro"/>
</dbReference>
<evidence type="ECO:0000313" key="12">
    <source>
        <dbReference type="EMBL" id="SDW16557.1"/>
    </source>
</evidence>
<dbReference type="InterPro" id="IPR011545">
    <property type="entry name" value="DEAD/DEAH_box_helicase_dom"/>
</dbReference>
<dbReference type="GO" id="GO:0043139">
    <property type="term" value="F:5'-3' DNA helicase activity"/>
    <property type="evidence" value="ECO:0007669"/>
    <property type="project" value="UniProtKB-EC"/>
</dbReference>
<dbReference type="GO" id="GO:0006260">
    <property type="term" value="P:DNA replication"/>
    <property type="evidence" value="ECO:0007669"/>
    <property type="project" value="InterPro"/>
</dbReference>
<dbReference type="NCBIfam" id="TIGR00573">
    <property type="entry name" value="dnaq"/>
    <property type="match status" value="1"/>
</dbReference>
<evidence type="ECO:0000256" key="8">
    <source>
        <dbReference type="HAMAP-Rule" id="MF_02206"/>
    </source>
</evidence>
<dbReference type="GO" id="GO:0005524">
    <property type="term" value="F:ATP binding"/>
    <property type="evidence" value="ECO:0007669"/>
    <property type="project" value="UniProtKB-UniRule"/>
</dbReference>
<keyword evidence="2 8" id="KW-0540">Nuclease</keyword>